<reference evidence="1 2" key="1">
    <citation type="submission" date="2023-07" db="EMBL/GenBank/DDBJ databases">
        <title>Sorghum-associated microbial communities from plants grown in Nebraska, USA.</title>
        <authorList>
            <person name="Schachtman D."/>
        </authorList>
    </citation>
    <scope>NUCLEOTIDE SEQUENCE [LARGE SCALE GENOMIC DNA]</scope>
    <source>
        <strain evidence="1 2">3773</strain>
    </source>
</reference>
<sequence>MKKLLLLISLPIISCAQNEKPLTVTEPILNDKMQVTSSQCQYIDEDVYLVNKDYVVYENCTSRKILFPDMQSFRFPKYNERSFFALDKNGIYFRGEMIKTDTTGFKIVGRNNDYRNPEVLWKTKDAVYKNNQKISVSDVATFQAVECFNGHYFKDKNYVYYFDKKIENSDGATVQKSCDDFTFDKNNAYLKGEIIRYENEKIIPVNNVFFKTSKHVLTRNNDQFTVHPNIDANSLQSLSRSYSVDKNNAYYGTFALPVKKENLKNIKVWDQINRAYLSDGVKVYSRDNDLKNNFDAKTFGMLPHSDFCFDKNGVYEREWIEAKNIVIYVKFPFKYSQPVSSENTFITDDSRYIVYENQAYDPWDKKFYDNLSSDQIALAKENKLMLDKAGESELIIDEKYDYLLYKSGNTIYWDGKKTIADATTFSHVGGIFYRDVNNVYFYSREEGLLVVKDMDNKTLEVFNGFFKDKNFIYHYYDKIIKSKNIELLAVFTGYRMGCSQDTTPGSNYYLFKNFEGYWLVCVSDKVSIRHLGNELPDQKEWNPNLKESFEEK</sequence>
<dbReference type="Proteomes" id="UP001255185">
    <property type="component" value="Unassembled WGS sequence"/>
</dbReference>
<comment type="caution">
    <text evidence="1">The sequence shown here is derived from an EMBL/GenBank/DDBJ whole genome shotgun (WGS) entry which is preliminary data.</text>
</comment>
<name>A0ABU1TUM4_9FLAO</name>
<dbReference type="Pfam" id="PF13644">
    <property type="entry name" value="DKNYY"/>
    <property type="match status" value="1"/>
</dbReference>
<accession>A0ABU1TUM4</accession>
<organism evidence="1 2">
    <name type="scientific">Flavobacterium arsenatis</name>
    <dbReference type="NCBI Taxonomy" id="1484332"/>
    <lineage>
        <taxon>Bacteria</taxon>
        <taxon>Pseudomonadati</taxon>
        <taxon>Bacteroidota</taxon>
        <taxon>Flavobacteriia</taxon>
        <taxon>Flavobacteriales</taxon>
        <taxon>Flavobacteriaceae</taxon>
        <taxon>Flavobacterium</taxon>
    </lineage>
</organism>
<gene>
    <name evidence="1" type="ORF">J2X31_003617</name>
</gene>
<evidence type="ECO:0000313" key="2">
    <source>
        <dbReference type="Proteomes" id="UP001255185"/>
    </source>
</evidence>
<proteinExistence type="predicted"/>
<keyword evidence="2" id="KW-1185">Reference proteome</keyword>
<evidence type="ECO:0008006" key="3">
    <source>
        <dbReference type="Google" id="ProtNLM"/>
    </source>
</evidence>
<dbReference type="EMBL" id="JAVDVI010000024">
    <property type="protein sequence ID" value="MDR6969584.1"/>
    <property type="molecule type" value="Genomic_DNA"/>
</dbReference>
<dbReference type="InterPro" id="IPR027375">
    <property type="entry name" value="DKNYY"/>
</dbReference>
<dbReference type="RefSeq" id="WP_310028796.1">
    <property type="nucleotide sequence ID" value="NZ_JAVDVI010000024.1"/>
</dbReference>
<protein>
    <recommendedName>
        <fullName evidence="3">DKNYY family protein</fullName>
    </recommendedName>
</protein>
<evidence type="ECO:0000313" key="1">
    <source>
        <dbReference type="EMBL" id="MDR6969584.1"/>
    </source>
</evidence>